<evidence type="ECO:0000259" key="12">
    <source>
        <dbReference type="Pfam" id="PF21403"/>
    </source>
</evidence>
<dbReference type="InterPro" id="IPR003903">
    <property type="entry name" value="UIM_dom"/>
</dbReference>
<feature type="compositionally biased region" description="Polar residues" evidence="10">
    <location>
        <begin position="171"/>
        <end position="183"/>
    </location>
</feature>
<dbReference type="OrthoDB" id="65596at2759"/>
<dbReference type="AlphaFoldDB" id="A0A9D4TNL3"/>
<dbReference type="GO" id="GO:0005829">
    <property type="term" value="C:cytosol"/>
    <property type="evidence" value="ECO:0007669"/>
    <property type="project" value="TreeGrafter"/>
</dbReference>
<dbReference type="CDD" id="cd22793">
    <property type="entry name" value="OTU_plant_OTU1_2-like"/>
    <property type="match status" value="1"/>
</dbReference>
<evidence type="ECO:0000313" key="15">
    <source>
        <dbReference type="Proteomes" id="UP001055712"/>
    </source>
</evidence>
<keyword evidence="6 9" id="KW-0378">Hydrolase</keyword>
<keyword evidence="9" id="KW-0963">Cytoplasm</keyword>
<dbReference type="GO" id="GO:0036503">
    <property type="term" value="P:ERAD pathway"/>
    <property type="evidence" value="ECO:0007669"/>
    <property type="project" value="TreeGrafter"/>
</dbReference>
<dbReference type="Pfam" id="PF21403">
    <property type="entry name" value="OTU1_UBXL"/>
    <property type="match status" value="1"/>
</dbReference>
<dbReference type="EMBL" id="SIDB01000007">
    <property type="protein sequence ID" value="KAI3430516.1"/>
    <property type="molecule type" value="Genomic_DNA"/>
</dbReference>
<feature type="compositionally biased region" description="Low complexity" evidence="10">
    <location>
        <begin position="133"/>
        <end position="160"/>
    </location>
</feature>
<dbReference type="InterPro" id="IPR038765">
    <property type="entry name" value="Papain-like_cys_pep_sf"/>
</dbReference>
<keyword evidence="15" id="KW-1185">Reference proteome</keyword>
<dbReference type="EC" id="3.4.19.12" evidence="9"/>
<dbReference type="Gene3D" id="3.90.70.80">
    <property type="match status" value="1"/>
</dbReference>
<proteinExistence type="predicted"/>
<accession>A0A9D4TNL3</accession>
<dbReference type="InterPro" id="IPR057766">
    <property type="entry name" value="Znf-C2H2_OTU1-like_C"/>
</dbReference>
<feature type="region of interest" description="Disordered" evidence="10">
    <location>
        <begin position="133"/>
        <end position="186"/>
    </location>
</feature>
<comment type="subcellular location">
    <subcellularLocation>
        <location evidence="9">Cytoplasm</location>
    </subcellularLocation>
</comment>
<dbReference type="CDD" id="cd17059">
    <property type="entry name" value="Ubl_OTU1"/>
    <property type="match status" value="1"/>
</dbReference>
<evidence type="ECO:0000256" key="10">
    <source>
        <dbReference type="SAM" id="MobiDB-lite"/>
    </source>
</evidence>
<keyword evidence="7 9" id="KW-0788">Thiol protease</keyword>
<keyword evidence="4" id="KW-0863">Zinc-finger</keyword>
<evidence type="ECO:0000256" key="5">
    <source>
        <dbReference type="ARBA" id="ARBA00022786"/>
    </source>
</evidence>
<dbReference type="GO" id="GO:0004843">
    <property type="term" value="F:cysteine-type deubiquitinase activity"/>
    <property type="evidence" value="ECO:0007669"/>
    <property type="project" value="UniProtKB-UniRule"/>
</dbReference>
<dbReference type="PANTHER" id="PTHR13312">
    <property type="entry name" value="HIV-INDUCED PROTEIN-7-LIKE PROTEASE"/>
    <property type="match status" value="1"/>
</dbReference>
<evidence type="ECO:0000259" key="13">
    <source>
        <dbReference type="Pfam" id="PF24560"/>
    </source>
</evidence>
<evidence type="ECO:0000256" key="7">
    <source>
        <dbReference type="ARBA" id="ARBA00022807"/>
    </source>
</evidence>
<reference evidence="14" key="2">
    <citation type="submission" date="2020-11" db="EMBL/GenBank/DDBJ databases">
        <authorList>
            <person name="Cecchin M."/>
            <person name="Marcolungo L."/>
            <person name="Rossato M."/>
            <person name="Girolomoni L."/>
            <person name="Cosentino E."/>
            <person name="Cuine S."/>
            <person name="Li-Beisson Y."/>
            <person name="Delledonne M."/>
            <person name="Ballottari M."/>
        </authorList>
    </citation>
    <scope>NUCLEOTIDE SEQUENCE</scope>
    <source>
        <strain evidence="14">211/11P</strain>
        <tissue evidence="14">Whole cell</tissue>
    </source>
</reference>
<dbReference type="Pfam" id="PF02338">
    <property type="entry name" value="OTU"/>
    <property type="match status" value="1"/>
</dbReference>
<evidence type="ECO:0000259" key="11">
    <source>
        <dbReference type="Pfam" id="PF02338"/>
    </source>
</evidence>
<feature type="domain" description="OTU1 Ubl" evidence="12">
    <location>
        <begin position="1"/>
        <end position="51"/>
    </location>
</feature>
<keyword evidence="3" id="KW-0479">Metal-binding</keyword>
<comment type="catalytic activity">
    <reaction evidence="1 9">
        <text>Thiol-dependent hydrolysis of ester, thioester, amide, peptide and isopeptide bonds formed by the C-terminal Gly of ubiquitin (a 76-residue protein attached to proteins as an intracellular targeting signal).</text>
        <dbReference type="EC" id="3.4.19.12"/>
    </reaction>
</comment>
<evidence type="ECO:0000256" key="3">
    <source>
        <dbReference type="ARBA" id="ARBA00022723"/>
    </source>
</evidence>
<dbReference type="SUPFAM" id="SSF54236">
    <property type="entry name" value="Ubiquitin-like"/>
    <property type="match status" value="1"/>
</dbReference>
<protein>
    <recommendedName>
        <fullName evidence="9">Ubiquitin thioesterase OTU</fullName>
        <ecNumber evidence="9">3.4.19.12</ecNumber>
    </recommendedName>
</protein>
<keyword evidence="2" id="KW-0645">Protease</keyword>
<evidence type="ECO:0000256" key="6">
    <source>
        <dbReference type="ARBA" id="ARBA00022801"/>
    </source>
</evidence>
<keyword evidence="5 9" id="KW-0833">Ubl conjugation pathway</keyword>
<dbReference type="GO" id="GO:0005634">
    <property type="term" value="C:nucleus"/>
    <property type="evidence" value="ECO:0007669"/>
    <property type="project" value="TreeGrafter"/>
</dbReference>
<comment type="caution">
    <text evidence="14">The sequence shown here is derived from an EMBL/GenBank/DDBJ whole genome shotgun (WGS) entry which is preliminary data.</text>
</comment>
<evidence type="ECO:0000256" key="1">
    <source>
        <dbReference type="ARBA" id="ARBA00000707"/>
    </source>
</evidence>
<dbReference type="SUPFAM" id="SSF54001">
    <property type="entry name" value="Cysteine proteinases"/>
    <property type="match status" value="1"/>
</dbReference>
<reference evidence="14" key="1">
    <citation type="journal article" date="2019" name="Plant J.">
        <title>Chlorella vulgaris genome assembly and annotation reveals the molecular basis for metabolic acclimation to high light conditions.</title>
        <authorList>
            <person name="Cecchin M."/>
            <person name="Marcolungo L."/>
            <person name="Rossato M."/>
            <person name="Girolomoni L."/>
            <person name="Cosentino E."/>
            <person name="Cuine S."/>
            <person name="Li-Beisson Y."/>
            <person name="Delledonne M."/>
            <person name="Ballottari M."/>
        </authorList>
    </citation>
    <scope>NUCLEOTIDE SEQUENCE</scope>
    <source>
        <strain evidence="14">211/11P</strain>
    </source>
</reference>
<feature type="domain" description="OTU" evidence="11">
    <location>
        <begin position="197"/>
        <end position="287"/>
    </location>
</feature>
<evidence type="ECO:0000256" key="9">
    <source>
        <dbReference type="RuleBase" id="RU367104"/>
    </source>
</evidence>
<dbReference type="PANTHER" id="PTHR13312:SF0">
    <property type="entry name" value="UBIQUITIN THIOESTERASE OTU1"/>
    <property type="match status" value="1"/>
</dbReference>
<dbReference type="GO" id="GO:0030968">
    <property type="term" value="P:endoplasmic reticulum unfolded protein response"/>
    <property type="evidence" value="ECO:0007669"/>
    <property type="project" value="TreeGrafter"/>
</dbReference>
<feature type="domain" description="OTU1-like C-terminal C2H2-type zinc finger" evidence="13">
    <location>
        <begin position="357"/>
        <end position="391"/>
    </location>
</feature>
<dbReference type="Pfam" id="PF02809">
    <property type="entry name" value="UIM"/>
    <property type="match status" value="1"/>
</dbReference>
<dbReference type="Proteomes" id="UP001055712">
    <property type="component" value="Unassembled WGS sequence"/>
</dbReference>
<dbReference type="InterPro" id="IPR029071">
    <property type="entry name" value="Ubiquitin-like_domsf"/>
</dbReference>
<sequence>MMLRVRGPQGQVTLRLQAGCTVDTFRQQLAEATGVPAERQEVRGGFPPQLISFPADGATASLSSLGIQSGDSLTVTQLPLAANAVAVPTNGHAAAPAAAAGPAAAAAAALSEDEQLARAIALSLGQDVPELAPAAEAAPPPSTTTQAAAQARARAASPQRAHPKPSGAGSGSQRKQGAPTSVSLPDGSAVTRRIIDSDNSCLFNAVGYVTQRSRKLAPQLRQVIADAVLADPFEWNEGVLGKEPAEYCSWIKDPSKWGGGIELSILSRHLGREIAAFDIQTNRVDIYGEGSGYSERVMLLYDGLHYDALAVAAFDGAPEQLDVTVLPSTGLRTDTVMQGAKQLAAAAHAARQFTDTANFTLRCGVCQIGLKGEKEAVEHAKATGHSNFAEY</sequence>
<dbReference type="InterPro" id="IPR048857">
    <property type="entry name" value="OTU1_Ubl"/>
</dbReference>
<dbReference type="InterPro" id="IPR003323">
    <property type="entry name" value="OTU_dom"/>
</dbReference>
<comment type="function">
    <text evidence="9">Hydrolase that can remove conjugated ubiquitin from proteins and may therefore play an important regulatory role at the level of protein turnover by preventing degradation.</text>
</comment>
<keyword evidence="8" id="KW-0862">Zinc</keyword>
<evidence type="ECO:0000256" key="8">
    <source>
        <dbReference type="ARBA" id="ARBA00022833"/>
    </source>
</evidence>
<evidence type="ECO:0000313" key="14">
    <source>
        <dbReference type="EMBL" id="KAI3430516.1"/>
    </source>
</evidence>
<name>A0A9D4TNL3_CHLVU</name>
<organism evidence="14 15">
    <name type="scientific">Chlorella vulgaris</name>
    <name type="common">Green alga</name>
    <dbReference type="NCBI Taxonomy" id="3077"/>
    <lineage>
        <taxon>Eukaryota</taxon>
        <taxon>Viridiplantae</taxon>
        <taxon>Chlorophyta</taxon>
        <taxon>core chlorophytes</taxon>
        <taxon>Trebouxiophyceae</taxon>
        <taxon>Chlorellales</taxon>
        <taxon>Chlorellaceae</taxon>
        <taxon>Chlorella clade</taxon>
        <taxon>Chlorella</taxon>
    </lineage>
</organism>
<gene>
    <name evidence="14" type="ORF">D9Q98_005109</name>
</gene>
<dbReference type="Gene3D" id="3.10.20.90">
    <property type="entry name" value="Phosphatidylinositol 3-kinase Catalytic Subunit, Chain A, domain 1"/>
    <property type="match status" value="1"/>
</dbReference>
<dbReference type="GO" id="GO:0008270">
    <property type="term" value="F:zinc ion binding"/>
    <property type="evidence" value="ECO:0007669"/>
    <property type="project" value="UniProtKB-KW"/>
</dbReference>
<dbReference type="PROSITE" id="PS50330">
    <property type="entry name" value="UIM"/>
    <property type="match status" value="1"/>
</dbReference>
<evidence type="ECO:0000256" key="2">
    <source>
        <dbReference type="ARBA" id="ARBA00022670"/>
    </source>
</evidence>
<evidence type="ECO:0000256" key="4">
    <source>
        <dbReference type="ARBA" id="ARBA00022771"/>
    </source>
</evidence>
<dbReference type="GO" id="GO:0016579">
    <property type="term" value="P:protein deubiquitination"/>
    <property type="evidence" value="ECO:0007669"/>
    <property type="project" value="TreeGrafter"/>
</dbReference>
<dbReference type="Pfam" id="PF24560">
    <property type="entry name" value="zf-C2H2_OTU1_C"/>
    <property type="match status" value="1"/>
</dbReference>